<dbReference type="OMA" id="VCKATTF"/>
<evidence type="ECO:0000256" key="1">
    <source>
        <dbReference type="SAM" id="Phobius"/>
    </source>
</evidence>
<dbReference type="SUPFAM" id="SSF103511">
    <property type="entry name" value="Chlorophyll a-b binding protein"/>
    <property type="match status" value="1"/>
</dbReference>
<dbReference type="EMBL" id="EF081641">
    <property type="protein sequence ID" value="ABK21029.1"/>
    <property type="molecule type" value="mRNA"/>
</dbReference>
<feature type="transmembrane region" description="Helical" evidence="1">
    <location>
        <begin position="125"/>
        <end position="147"/>
    </location>
</feature>
<feature type="transmembrane region" description="Helical" evidence="1">
    <location>
        <begin position="94"/>
        <end position="113"/>
    </location>
</feature>
<reference evidence="3" key="2">
    <citation type="submission" date="2009-02" db="EMBL/GenBank/DDBJ databases">
        <title>Full length sequence-verified cDNA sequences from Sitka spruce (Picea sitchensis).</title>
        <authorList>
            <person name="Reid K.E."/>
            <person name="Liao N."/>
            <person name="Ralph S."/>
            <person name="Kolosova N."/>
            <person name="Oddy C."/>
            <person name="Moore R."/>
            <person name="Mayo M."/>
            <person name="Wagner S."/>
            <person name="King J."/>
            <person name="Yanchuk A."/>
            <person name="Holt R."/>
            <person name="Jones S."/>
            <person name="Marra M."/>
            <person name="Ritland C.E."/>
            <person name="Ritland K."/>
            <person name="Bohlmann J."/>
        </authorList>
    </citation>
    <scope>NUCLEOTIDE SEQUENCE</scope>
    <source>
        <tissue evidence="3">Buds collected with no treatment. Collection October 2007</tissue>
    </source>
</reference>
<dbReference type="EMBL" id="BT071779">
    <property type="protein sequence ID" value="ACN41225.1"/>
    <property type="molecule type" value="mRNA"/>
</dbReference>
<proteinExistence type="evidence at transcript level"/>
<dbReference type="AlphaFoldDB" id="A9NK68"/>
<accession>A9NK68</accession>
<evidence type="ECO:0008006" key="4">
    <source>
        <dbReference type="Google" id="ProtNLM"/>
    </source>
</evidence>
<keyword evidence="1" id="KW-1133">Transmembrane helix</keyword>
<organism evidence="2">
    <name type="scientific">Picea sitchensis</name>
    <name type="common">Sitka spruce</name>
    <name type="synonym">Pinus sitchensis</name>
    <dbReference type="NCBI Taxonomy" id="3332"/>
    <lineage>
        <taxon>Eukaryota</taxon>
        <taxon>Viridiplantae</taxon>
        <taxon>Streptophyta</taxon>
        <taxon>Embryophyta</taxon>
        <taxon>Tracheophyta</taxon>
        <taxon>Spermatophyta</taxon>
        <taxon>Pinopsida</taxon>
        <taxon>Pinidae</taxon>
        <taxon>Conifers I</taxon>
        <taxon>Pinales</taxon>
        <taxon>Pinaceae</taxon>
        <taxon>Picea</taxon>
    </lineage>
</organism>
<reference evidence="2" key="1">
    <citation type="journal article" date="2008" name="BMC Genomics">
        <title>A conifer genomics resource of 200,000 spruce (Picea spp.) ESTs and 6,464 high-quality, sequence-finished full-length cDNAs for Sitka spruce (Picea sitchensis).</title>
        <authorList>
            <person name="Ralph S.G."/>
            <person name="Chun H.J."/>
            <person name="Kolosova N."/>
            <person name="Cooper D."/>
            <person name="Oddy C."/>
            <person name="Ritland C.E."/>
            <person name="Kirkpatrick R."/>
            <person name="Moore R."/>
            <person name="Barber S."/>
            <person name="Holt R.A."/>
            <person name="Jones S.J."/>
            <person name="Marra M.A."/>
            <person name="Douglas C.J."/>
            <person name="Ritland K."/>
            <person name="Bohlmann J."/>
        </authorList>
    </citation>
    <scope>NUCLEOTIDE SEQUENCE</scope>
    <source>
        <tissue evidence="2">Green portion of the leader tissue</tissue>
    </source>
</reference>
<protein>
    <recommendedName>
        <fullName evidence="4">Stress enhanced protein 1</fullName>
    </recommendedName>
</protein>
<evidence type="ECO:0000313" key="3">
    <source>
        <dbReference type="EMBL" id="ACN41225.1"/>
    </source>
</evidence>
<sequence>MAMQMACTLRGLSSPLLRESNGEISSSRSAIPVMSLCSPLIKNGISSSSSCQLLQSSRIFILQATCPRIQERRGVLVGVRCEQSTEGNNSLDIWLGRFAMLSFVAAITIEITTGKGVLQNIGLTAPLPTVSLGLVTAVGVVVAFKIFRSGSED</sequence>
<keyword evidence="1" id="KW-0812">Transmembrane</keyword>
<evidence type="ECO:0000313" key="2">
    <source>
        <dbReference type="EMBL" id="ABK21029.1"/>
    </source>
</evidence>
<keyword evidence="1" id="KW-0472">Membrane</keyword>
<name>A9NK68_PICSI</name>